<dbReference type="EMBL" id="HACA01012124">
    <property type="protein sequence ID" value="CDW29485.1"/>
    <property type="molecule type" value="Transcribed_RNA"/>
</dbReference>
<reference evidence="1" key="1">
    <citation type="submission" date="2014-05" db="EMBL/GenBank/DDBJ databases">
        <authorList>
            <person name="Chronopoulou M."/>
        </authorList>
    </citation>
    <scope>NUCLEOTIDE SEQUENCE</scope>
    <source>
        <tissue evidence="1">Whole organism</tissue>
    </source>
</reference>
<name>A0A0K2TUJ8_LEPSM</name>
<dbReference type="AlphaFoldDB" id="A0A0K2TUJ8"/>
<sequence length="55" mass="6258">DLINFEPGASQKGTQYSSNHHFSIFSQCFLLQLIKIPTYESTRTVNSKNPSLQQL</sequence>
<proteinExistence type="predicted"/>
<accession>A0A0K2TUJ8</accession>
<evidence type="ECO:0000313" key="1">
    <source>
        <dbReference type="EMBL" id="CDW29485.1"/>
    </source>
</evidence>
<organism evidence="1">
    <name type="scientific">Lepeophtheirus salmonis</name>
    <name type="common">Salmon louse</name>
    <name type="synonym">Caligus salmonis</name>
    <dbReference type="NCBI Taxonomy" id="72036"/>
    <lineage>
        <taxon>Eukaryota</taxon>
        <taxon>Metazoa</taxon>
        <taxon>Ecdysozoa</taxon>
        <taxon>Arthropoda</taxon>
        <taxon>Crustacea</taxon>
        <taxon>Multicrustacea</taxon>
        <taxon>Hexanauplia</taxon>
        <taxon>Copepoda</taxon>
        <taxon>Siphonostomatoida</taxon>
        <taxon>Caligidae</taxon>
        <taxon>Lepeophtheirus</taxon>
    </lineage>
</organism>
<protein>
    <submittedName>
        <fullName evidence="1">Uncharacterized protein</fullName>
    </submittedName>
</protein>
<feature type="non-terminal residue" evidence="1">
    <location>
        <position position="1"/>
    </location>
</feature>